<sequence length="307" mass="35384">MPLYRNNRSRAQRLRRKKELLAELKQFYSQQFTHESIGHLSQDVTSIDSVPVIKTEILDPSEQNQEFILPDYLQHVTTIDPMWIVETEIQDSSKANKLLLPNIKVEQIENDSALDTSSRTEFLSESFINSEIENSLIFKCKLTKCSVLLHDCLIPENLTSILAKFKSLRINTDISEVFPKVSLFPLSDAPFLPHISEAYKKMASSKMEKKSKPNHEARPNNIKKKKSYYERSKKYICNCFKASEDAMISMGSQFYENYFESTQQLCSCLSSDNMLSESTEILVKKASLFDPDFGKITCGMNKMEYNF</sequence>
<organism evidence="1 2">
    <name type="scientific">Araneus ventricosus</name>
    <name type="common">Orbweaver spider</name>
    <name type="synonym">Epeira ventricosa</name>
    <dbReference type="NCBI Taxonomy" id="182803"/>
    <lineage>
        <taxon>Eukaryota</taxon>
        <taxon>Metazoa</taxon>
        <taxon>Ecdysozoa</taxon>
        <taxon>Arthropoda</taxon>
        <taxon>Chelicerata</taxon>
        <taxon>Arachnida</taxon>
        <taxon>Araneae</taxon>
        <taxon>Araneomorphae</taxon>
        <taxon>Entelegynae</taxon>
        <taxon>Araneoidea</taxon>
        <taxon>Araneidae</taxon>
        <taxon>Araneus</taxon>
    </lineage>
</organism>
<dbReference type="Proteomes" id="UP000499080">
    <property type="component" value="Unassembled WGS sequence"/>
</dbReference>
<proteinExistence type="predicted"/>
<comment type="caution">
    <text evidence="1">The sequence shown here is derived from an EMBL/GenBank/DDBJ whole genome shotgun (WGS) entry which is preliminary data.</text>
</comment>
<name>A0A4Y2MGB3_ARAVE</name>
<dbReference type="EMBL" id="BGPR01007251">
    <property type="protein sequence ID" value="GBN25504.1"/>
    <property type="molecule type" value="Genomic_DNA"/>
</dbReference>
<reference evidence="1 2" key="1">
    <citation type="journal article" date="2019" name="Sci. Rep.">
        <title>Orb-weaving spider Araneus ventricosus genome elucidates the spidroin gene catalogue.</title>
        <authorList>
            <person name="Kono N."/>
            <person name="Nakamura H."/>
            <person name="Ohtoshi R."/>
            <person name="Moran D.A.P."/>
            <person name="Shinohara A."/>
            <person name="Yoshida Y."/>
            <person name="Fujiwara M."/>
            <person name="Mori M."/>
            <person name="Tomita M."/>
            <person name="Arakawa K."/>
        </authorList>
    </citation>
    <scope>NUCLEOTIDE SEQUENCE [LARGE SCALE GENOMIC DNA]</scope>
</reference>
<accession>A0A4Y2MGB3</accession>
<evidence type="ECO:0000313" key="2">
    <source>
        <dbReference type="Proteomes" id="UP000499080"/>
    </source>
</evidence>
<dbReference type="OrthoDB" id="10494873at2759"/>
<evidence type="ECO:0000313" key="1">
    <source>
        <dbReference type="EMBL" id="GBN25504.1"/>
    </source>
</evidence>
<keyword evidence="2" id="KW-1185">Reference proteome</keyword>
<dbReference type="AlphaFoldDB" id="A0A4Y2MGB3"/>
<protein>
    <submittedName>
        <fullName evidence="1">Uncharacterized protein</fullName>
    </submittedName>
</protein>
<gene>
    <name evidence="1" type="ORF">AVEN_256382_1</name>
</gene>